<dbReference type="Proteomes" id="UP000532010">
    <property type="component" value="Unassembled WGS sequence"/>
</dbReference>
<protein>
    <submittedName>
        <fullName evidence="1">Uncharacterized protein</fullName>
    </submittedName>
</protein>
<dbReference type="AlphaFoldDB" id="A0A7W4YYK4"/>
<dbReference type="EMBL" id="JACHWB010000004">
    <property type="protein sequence ID" value="MBB3020419.1"/>
    <property type="molecule type" value="Genomic_DNA"/>
</dbReference>
<organism evidence="1 2">
    <name type="scientific">Microvirga lupini</name>
    <dbReference type="NCBI Taxonomy" id="420324"/>
    <lineage>
        <taxon>Bacteria</taxon>
        <taxon>Pseudomonadati</taxon>
        <taxon>Pseudomonadota</taxon>
        <taxon>Alphaproteobacteria</taxon>
        <taxon>Hyphomicrobiales</taxon>
        <taxon>Methylobacteriaceae</taxon>
        <taxon>Microvirga</taxon>
    </lineage>
</organism>
<proteinExistence type="predicted"/>
<name>A0A7W4YYK4_9HYPH</name>
<reference evidence="1 2" key="1">
    <citation type="submission" date="2020-08" db="EMBL/GenBank/DDBJ databases">
        <title>The Agave Microbiome: Exploring the role of microbial communities in plant adaptations to desert environments.</title>
        <authorList>
            <person name="Partida-Martinez L.P."/>
        </authorList>
    </citation>
    <scope>NUCLEOTIDE SEQUENCE [LARGE SCALE GENOMIC DNA]</scope>
    <source>
        <strain evidence="1 2">AT3.9</strain>
    </source>
</reference>
<comment type="caution">
    <text evidence="1">The sequence shown here is derived from an EMBL/GenBank/DDBJ whole genome shotgun (WGS) entry which is preliminary data.</text>
</comment>
<accession>A0A7W4YYK4</accession>
<sequence length="550" mass="60215">MDQKAIDHGTSSPSKSTQSVDLYLRPSTLELSGHTPQGGPPALEDARTLIGVVSGLDHRAAAHLQVLSDKGAPRYVKLVIVLSAACPTTKDVLLDLYEIQVASGGDYEFHLYLHTDNVTSPTNVLWVQRENDDCGTVLIGADQNFLLNAPEATRLTLGLPLSLQQADSLRQWIDLVQGSSTRLSREVCDIPRLVHPEGTEEGRLLWEAYKELLDDQPGALNTVTVDPETGDVTVEDDEGNPVPTLTSSGILTPIDPLKRDLSGVFEKGAIAIVNEASRLPPLRLPLPPTLFEKQGKDTAGTVVRESKYRLNILPDEKMLKEIENAKTRCSTLLRKFSFGMGDAQRWVPSLARPLFEAELQNEDQKGRTALVAAIGGDIEAFIGRQSKRIIDDARTMADQMGRPLSENDPALAGILDSARARLEKAMDGRFAPLYEYNKVIPEIGAKSAHQSGWGHVAAFLTEVARLPRLALTDPYYSRGTELLSKASGLRKYLQAMDVLGDTLVAAYLSNRNVDSDAESDLEYIAYLTAECLTERELCEGLLALIRKPRS</sequence>
<keyword evidence="2" id="KW-1185">Reference proteome</keyword>
<evidence type="ECO:0000313" key="2">
    <source>
        <dbReference type="Proteomes" id="UP000532010"/>
    </source>
</evidence>
<gene>
    <name evidence="1" type="ORF">FHR70_003500</name>
</gene>
<dbReference type="RefSeq" id="WP_183452374.1">
    <property type="nucleotide sequence ID" value="NZ_JACHWB010000004.1"/>
</dbReference>
<evidence type="ECO:0000313" key="1">
    <source>
        <dbReference type="EMBL" id="MBB3020419.1"/>
    </source>
</evidence>